<evidence type="ECO:0000313" key="3">
    <source>
        <dbReference type="Proteomes" id="UP001642540"/>
    </source>
</evidence>
<protein>
    <submittedName>
        <fullName evidence="2">Uncharacterized protein</fullName>
    </submittedName>
</protein>
<gene>
    <name evidence="2" type="ORF">ODALV1_LOCUS22970</name>
</gene>
<organism evidence="2 3">
    <name type="scientific">Orchesella dallaii</name>
    <dbReference type="NCBI Taxonomy" id="48710"/>
    <lineage>
        <taxon>Eukaryota</taxon>
        <taxon>Metazoa</taxon>
        <taxon>Ecdysozoa</taxon>
        <taxon>Arthropoda</taxon>
        <taxon>Hexapoda</taxon>
        <taxon>Collembola</taxon>
        <taxon>Entomobryomorpha</taxon>
        <taxon>Entomobryoidea</taxon>
        <taxon>Orchesellidae</taxon>
        <taxon>Orchesellinae</taxon>
        <taxon>Orchesella</taxon>
    </lineage>
</organism>
<comment type="caution">
    <text evidence="2">The sequence shown here is derived from an EMBL/GenBank/DDBJ whole genome shotgun (WGS) entry which is preliminary data.</text>
</comment>
<name>A0ABP1RJK9_9HEXA</name>
<dbReference type="EMBL" id="CAXLJM020000076">
    <property type="protein sequence ID" value="CAL8129207.1"/>
    <property type="molecule type" value="Genomic_DNA"/>
</dbReference>
<keyword evidence="3" id="KW-1185">Reference proteome</keyword>
<feature type="signal peptide" evidence="1">
    <location>
        <begin position="1"/>
        <end position="25"/>
    </location>
</feature>
<sequence>MKSPWFSWLLIFASYLSPFLHPTEGLLSPTFLQKLSNLQNYGWTAILDDIEKKDWRLFEQTEHLWMGPSSPSKLEAIYLNTVHKSNLVDDIGYQKLDQWLYLHFRLRKPYKAKGFLLKAITGPLGLPGGEFDNKMYCHVTTYRNDYHENLHKDVPNWSKVSFVEPCSFSPRSNYWWPNVYVMDGTGVTPPLTTSQVSFRFSKDPPLPI</sequence>
<keyword evidence="1" id="KW-0732">Signal</keyword>
<evidence type="ECO:0000256" key="1">
    <source>
        <dbReference type="SAM" id="SignalP"/>
    </source>
</evidence>
<proteinExistence type="predicted"/>
<dbReference type="Proteomes" id="UP001642540">
    <property type="component" value="Unassembled WGS sequence"/>
</dbReference>
<accession>A0ABP1RJK9</accession>
<reference evidence="2 3" key="1">
    <citation type="submission" date="2024-08" db="EMBL/GenBank/DDBJ databases">
        <authorList>
            <person name="Cucini C."/>
            <person name="Frati F."/>
        </authorList>
    </citation>
    <scope>NUCLEOTIDE SEQUENCE [LARGE SCALE GENOMIC DNA]</scope>
</reference>
<evidence type="ECO:0000313" key="2">
    <source>
        <dbReference type="EMBL" id="CAL8129207.1"/>
    </source>
</evidence>
<feature type="chain" id="PRO_5045392089" evidence="1">
    <location>
        <begin position="26"/>
        <end position="208"/>
    </location>
</feature>